<dbReference type="InterPro" id="IPR006076">
    <property type="entry name" value="FAD-dep_OxRdtase"/>
</dbReference>
<comment type="caution">
    <text evidence="3">The sequence shown here is derived from an EMBL/GenBank/DDBJ whole genome shotgun (WGS) entry which is preliminary data.</text>
</comment>
<dbReference type="Gene3D" id="3.50.50.60">
    <property type="entry name" value="FAD/NAD(P)-binding domain"/>
    <property type="match status" value="1"/>
</dbReference>
<dbReference type="Proteomes" id="UP001480595">
    <property type="component" value="Unassembled WGS sequence"/>
</dbReference>
<feature type="region of interest" description="Disordered" evidence="1">
    <location>
        <begin position="1"/>
        <end position="24"/>
    </location>
</feature>
<evidence type="ECO:0000313" key="4">
    <source>
        <dbReference type="Proteomes" id="UP001480595"/>
    </source>
</evidence>
<gene>
    <name evidence="3" type="ORF">PG994_002687</name>
</gene>
<proteinExistence type="predicted"/>
<sequence>MEENASSPVTLPRDNPTRSYWQDPPADIADLRTTVSLPESADVVIVGSGITGAAIAWNLLQNARHENFAPRSIVMLEARQACSGATGRNGGHTKAASYRTFLHHAKEHGIAEAVKVAKLELANIRALHAFAREHNIDCDSHPCQTVDVVYDAAQWAEDQRAVQALRDAMPGHPASEYGLLTADEVRDRFYCGRGGDEDIAGGVFYEAGSMSSYRLVIGILKLCLERGLNLLTNTPVLNVEKMTNGDGSDGWRLETERGAITARKVILATNGYTAHLLNQFQGVIVPLRGHVTAQRPGQNMPQNGLTVTYSFIHGDSYDYMIPRPPGSRFEGDIVIGGGLHDLTDGAASEYGTTDDTGFNGVIAENLHECLPDYFGDNWGDDHCDGRIRRAWTGIMGYSPDGCPFVGAVPGAENLWMAASFQGHGMVLCWMCAKALAAMIDGRDDDELKDWFPDAFRVKEDRLKQAFRGALHLQAAES</sequence>
<evidence type="ECO:0000313" key="3">
    <source>
        <dbReference type="EMBL" id="KAK8078880.1"/>
    </source>
</evidence>
<dbReference type="Pfam" id="PF01266">
    <property type="entry name" value="DAO"/>
    <property type="match status" value="1"/>
</dbReference>
<dbReference type="SUPFAM" id="SSF51905">
    <property type="entry name" value="FAD/NAD(P)-binding domain"/>
    <property type="match status" value="1"/>
</dbReference>
<reference evidence="3 4" key="1">
    <citation type="submission" date="2023-01" db="EMBL/GenBank/DDBJ databases">
        <title>Analysis of 21 Apiospora genomes using comparative genomics revels a genus with tremendous synthesis potential of carbohydrate active enzymes and secondary metabolites.</title>
        <authorList>
            <person name="Sorensen T."/>
        </authorList>
    </citation>
    <scope>NUCLEOTIDE SEQUENCE [LARGE SCALE GENOMIC DNA]</scope>
    <source>
        <strain evidence="3 4">CBS 135458</strain>
    </source>
</reference>
<evidence type="ECO:0000256" key="1">
    <source>
        <dbReference type="SAM" id="MobiDB-lite"/>
    </source>
</evidence>
<name>A0ABR1W5V9_9PEZI</name>
<accession>A0ABR1W5V9</accession>
<dbReference type="InterPro" id="IPR036188">
    <property type="entry name" value="FAD/NAD-bd_sf"/>
</dbReference>
<dbReference type="EMBL" id="JAQQWL010000003">
    <property type="protein sequence ID" value="KAK8078880.1"/>
    <property type="molecule type" value="Genomic_DNA"/>
</dbReference>
<organism evidence="3 4">
    <name type="scientific">Apiospora phragmitis</name>
    <dbReference type="NCBI Taxonomy" id="2905665"/>
    <lineage>
        <taxon>Eukaryota</taxon>
        <taxon>Fungi</taxon>
        <taxon>Dikarya</taxon>
        <taxon>Ascomycota</taxon>
        <taxon>Pezizomycotina</taxon>
        <taxon>Sordariomycetes</taxon>
        <taxon>Xylariomycetidae</taxon>
        <taxon>Amphisphaeriales</taxon>
        <taxon>Apiosporaceae</taxon>
        <taxon>Apiospora</taxon>
    </lineage>
</organism>
<dbReference type="RefSeq" id="XP_066719951.1">
    <property type="nucleotide sequence ID" value="XM_066854096.1"/>
</dbReference>
<keyword evidence="4" id="KW-1185">Reference proteome</keyword>
<dbReference type="PANTHER" id="PTHR13847">
    <property type="entry name" value="SARCOSINE DEHYDROGENASE-RELATED"/>
    <property type="match status" value="1"/>
</dbReference>
<dbReference type="PANTHER" id="PTHR13847:SF284">
    <property type="entry name" value="FAD DEPENDENT OXIDOREDUCTASE DOMAIN-CONTAINING PROTEIN"/>
    <property type="match status" value="1"/>
</dbReference>
<dbReference type="Gene3D" id="3.30.9.10">
    <property type="entry name" value="D-Amino Acid Oxidase, subunit A, domain 2"/>
    <property type="match status" value="1"/>
</dbReference>
<evidence type="ECO:0000259" key="2">
    <source>
        <dbReference type="Pfam" id="PF01266"/>
    </source>
</evidence>
<feature type="domain" description="FAD dependent oxidoreductase" evidence="2">
    <location>
        <begin position="42"/>
        <end position="438"/>
    </location>
</feature>
<protein>
    <recommendedName>
        <fullName evidence="2">FAD dependent oxidoreductase domain-containing protein</fullName>
    </recommendedName>
</protein>
<dbReference type="GeneID" id="92087159"/>